<dbReference type="KEGG" id="cfm:BJL90_19280"/>
<feature type="transmembrane region" description="Helical" evidence="3">
    <location>
        <begin position="49"/>
        <end position="71"/>
    </location>
</feature>
<proteinExistence type="predicted"/>
<dbReference type="Gene3D" id="3.60.40.10">
    <property type="entry name" value="PPM-type phosphatase domain"/>
    <property type="match status" value="1"/>
</dbReference>
<dbReference type="InterPro" id="IPR036457">
    <property type="entry name" value="PPM-type-like_dom_sf"/>
</dbReference>
<evidence type="ECO:0000259" key="4">
    <source>
        <dbReference type="SMART" id="SM00331"/>
    </source>
</evidence>
<dbReference type="PANTHER" id="PTHR43156">
    <property type="entry name" value="STAGE II SPORULATION PROTEIN E-RELATED"/>
    <property type="match status" value="1"/>
</dbReference>
<sequence length="561" mass="64512">MLTLKKDRKIHIDKNYVILSLVWLGLLILFQLVGIYGEKWYVIFETQSFLYYHTFLEFFTIVIYFAIFIITYYTYSKNRRARLIIMFCTFFIVGFIDFFHTMTYSGMPGFFTEASIPIATTYWMIGRLIFAMGLLGAALVPVHKEVIHNRLYYVLGSIGIIFFIFYLVSYHINIFPAMFIEGQGLTALKIALEYVVMALLGIAILVFLKDYRNTKNVIFIQMAVGLSFGFFSEASFTLYSNVHDSYNMVGHIYKVISSYFVFRAIFIKNLDSPYIKLSCATEKIKKYAENLEKLVQERTKALEDANEKIIKDLQYARRIQQSLLPPKTLNLGNVTFASEFIPCQNVSGDFYDIYEIDDENIGIYIADVAGHGPSAAMMTIFTERVVAHKNNNFVKNEMLSCQKTLLHLYNEFNKSNFPVEMHIAILNGIYNKTTGVFSYCSAGMNTAPILIRSSGKMEMLDKSQGFPICKLGGVFVPEYLEAQIQLKAGDRIIFYTDGLIGNFSSNTFFREETLEEILHRNNSNSAVELRKDINREIRSIAKTKFIDDDITFVIMDVSDNY</sequence>
<feature type="transmembrane region" description="Helical" evidence="3">
    <location>
        <begin position="245"/>
        <end position="266"/>
    </location>
</feature>
<dbReference type="InterPro" id="IPR052016">
    <property type="entry name" value="Bact_Sigma-Reg"/>
</dbReference>
<dbReference type="SUPFAM" id="SSF81606">
    <property type="entry name" value="PP2C-like"/>
    <property type="match status" value="1"/>
</dbReference>
<feature type="transmembrane region" description="Helical" evidence="3">
    <location>
        <begin position="83"/>
        <end position="102"/>
    </location>
</feature>
<organism evidence="6 8">
    <name type="scientific">Clostridium formicaceticum</name>
    <dbReference type="NCBI Taxonomy" id="1497"/>
    <lineage>
        <taxon>Bacteria</taxon>
        <taxon>Bacillati</taxon>
        <taxon>Bacillota</taxon>
        <taxon>Clostridia</taxon>
        <taxon>Eubacteriales</taxon>
        <taxon>Clostridiaceae</taxon>
        <taxon>Clostridium</taxon>
    </lineage>
</organism>
<protein>
    <submittedName>
        <fullName evidence="6">Phosphoserine phosphatase RsbU</fullName>
        <ecNumber evidence="6">3.1.3.3</ecNumber>
    </submittedName>
</protein>
<feature type="transmembrane region" description="Helical" evidence="3">
    <location>
        <begin position="16"/>
        <end position="37"/>
    </location>
</feature>
<feature type="transmembrane region" description="Helical" evidence="3">
    <location>
        <begin position="190"/>
        <end position="208"/>
    </location>
</feature>
<keyword evidence="3" id="KW-1133">Transmembrane helix</keyword>
<dbReference type="RefSeq" id="WP_070972004.1">
    <property type="nucleotide sequence ID" value="NZ_CP017603.1"/>
</dbReference>
<keyword evidence="3" id="KW-0472">Membrane</keyword>
<name>A0AAC9WH00_9CLOT</name>
<dbReference type="EMBL" id="CP017603">
    <property type="protein sequence ID" value="AOY77812.1"/>
    <property type="molecule type" value="Genomic_DNA"/>
</dbReference>
<reference evidence="5 7" key="1">
    <citation type="submission" date="2016-10" db="EMBL/GenBank/DDBJ databases">
        <title>Complete Genome Sequence of Acetogen Clostridium formicoaceticum ATCC 27076.</title>
        <authorList>
            <person name="Bao T."/>
            <person name="Cheng C."/>
            <person name="Zhao J."/>
            <person name="Yang S.-T."/>
            <person name="Wang J."/>
            <person name="Wang M."/>
        </authorList>
    </citation>
    <scope>NUCLEOTIDE SEQUENCE [LARGE SCALE GENOMIC DNA]</scope>
    <source>
        <strain evidence="5 7">ATCC 27076</strain>
    </source>
</reference>
<keyword evidence="3" id="KW-0812">Transmembrane</keyword>
<evidence type="ECO:0000313" key="8">
    <source>
        <dbReference type="Proteomes" id="UP000192478"/>
    </source>
</evidence>
<dbReference type="PANTHER" id="PTHR43156:SF2">
    <property type="entry name" value="STAGE II SPORULATION PROTEIN E"/>
    <property type="match status" value="1"/>
</dbReference>
<dbReference type="EC" id="3.1.3.3" evidence="6"/>
<gene>
    <name evidence="6" type="primary">rsbU</name>
    <name evidence="5" type="ORF">BJL90_19280</name>
    <name evidence="6" type="ORF">CLFO_28260</name>
</gene>
<feature type="domain" description="PPM-type phosphatase" evidence="4">
    <location>
        <begin position="331"/>
        <end position="557"/>
    </location>
</feature>
<dbReference type="EMBL" id="CP020559">
    <property type="protein sequence ID" value="ARE88423.1"/>
    <property type="molecule type" value="Genomic_DNA"/>
</dbReference>
<dbReference type="Pfam" id="PF07228">
    <property type="entry name" value="SpoIIE"/>
    <property type="match status" value="1"/>
</dbReference>
<dbReference type="Pfam" id="PF17159">
    <property type="entry name" value="MASE3"/>
    <property type="match status" value="1"/>
</dbReference>
<evidence type="ECO:0000313" key="5">
    <source>
        <dbReference type="EMBL" id="AOY77812.1"/>
    </source>
</evidence>
<keyword evidence="2" id="KW-0175">Coiled coil</keyword>
<keyword evidence="1 6" id="KW-0378">Hydrolase</keyword>
<evidence type="ECO:0000256" key="1">
    <source>
        <dbReference type="ARBA" id="ARBA00022801"/>
    </source>
</evidence>
<reference evidence="6 8" key="2">
    <citation type="submission" date="2017-03" db="EMBL/GenBank/DDBJ databases">
        <title>Complete sequence of Clostridium formicaceticum DSM 92.</title>
        <authorList>
            <person name="Poehlein A."/>
            <person name="Karl M."/>
            <person name="Bengelsdorf F.R."/>
            <person name="Duerre P."/>
            <person name="Daniel R."/>
        </authorList>
    </citation>
    <scope>NUCLEOTIDE SEQUENCE [LARGE SCALE GENOMIC DNA]</scope>
    <source>
        <strain evidence="6 8">DSM 92</strain>
    </source>
</reference>
<feature type="coiled-coil region" evidence="2">
    <location>
        <begin position="277"/>
        <end position="308"/>
    </location>
</feature>
<dbReference type="Proteomes" id="UP000177894">
    <property type="component" value="Chromosome"/>
</dbReference>
<accession>A0AAC9WH00</accession>
<evidence type="ECO:0000313" key="7">
    <source>
        <dbReference type="Proteomes" id="UP000177894"/>
    </source>
</evidence>
<keyword evidence="7" id="KW-1185">Reference proteome</keyword>
<evidence type="ECO:0000313" key="6">
    <source>
        <dbReference type="EMBL" id="ARE88423.1"/>
    </source>
</evidence>
<feature type="transmembrane region" description="Helical" evidence="3">
    <location>
        <begin position="217"/>
        <end position="239"/>
    </location>
</feature>
<dbReference type="GO" id="GO:0016791">
    <property type="term" value="F:phosphatase activity"/>
    <property type="evidence" value="ECO:0007669"/>
    <property type="project" value="TreeGrafter"/>
</dbReference>
<dbReference type="InterPro" id="IPR033425">
    <property type="entry name" value="MASE3"/>
</dbReference>
<feature type="transmembrane region" description="Helical" evidence="3">
    <location>
        <begin position="152"/>
        <end position="170"/>
    </location>
</feature>
<evidence type="ECO:0000256" key="2">
    <source>
        <dbReference type="SAM" id="Coils"/>
    </source>
</evidence>
<dbReference type="InterPro" id="IPR001932">
    <property type="entry name" value="PPM-type_phosphatase-like_dom"/>
</dbReference>
<feature type="transmembrane region" description="Helical" evidence="3">
    <location>
        <begin position="122"/>
        <end position="140"/>
    </location>
</feature>
<dbReference type="AlphaFoldDB" id="A0AAC9WH00"/>
<dbReference type="Proteomes" id="UP000192478">
    <property type="component" value="Chromosome"/>
</dbReference>
<evidence type="ECO:0000256" key="3">
    <source>
        <dbReference type="SAM" id="Phobius"/>
    </source>
</evidence>
<dbReference type="SMART" id="SM00331">
    <property type="entry name" value="PP2C_SIG"/>
    <property type="match status" value="1"/>
</dbReference>